<dbReference type="PANTHER" id="PTHR43280:SF32">
    <property type="entry name" value="TRANSCRIPTIONAL REGULATORY PROTEIN"/>
    <property type="match status" value="1"/>
</dbReference>
<keyword evidence="6" id="KW-1185">Reference proteome</keyword>
<sequence>MNKTLKLQEFYSKNLNWIPDNLKTEIGHFNVFQTEEFSGPNPKPMPYSRKDYYKISLILGKSKVHYADKVIEINKQGLLFANPQIPYNWEQVDKQLKGYFCVFTESFFSQFGDLNKYPVFKSDGNPIFDLTSDNITEFSKIFERMFTEINSDYEFKYDVLRNLVFELIHSAIKLKPTNLSINYQSNASERISSLFLELLERQFPIENVRQQIKLRTASEFANQLGIHVNHLNRALKEITNKSTTTIIANRLLQEAKILLSHTNWNISEIANCLGFEETAHFSNFFKKHTTYSPIRFRKEFII</sequence>
<keyword evidence="2" id="KW-0238">DNA-binding</keyword>
<evidence type="ECO:0000259" key="4">
    <source>
        <dbReference type="PROSITE" id="PS01124"/>
    </source>
</evidence>
<evidence type="ECO:0000313" key="5">
    <source>
        <dbReference type="EMBL" id="TSE08498.1"/>
    </source>
</evidence>
<dbReference type="InterPro" id="IPR009057">
    <property type="entry name" value="Homeodomain-like_sf"/>
</dbReference>
<dbReference type="OrthoDB" id="2600165at2"/>
<evidence type="ECO:0000256" key="1">
    <source>
        <dbReference type="ARBA" id="ARBA00023015"/>
    </source>
</evidence>
<dbReference type="PANTHER" id="PTHR43280">
    <property type="entry name" value="ARAC-FAMILY TRANSCRIPTIONAL REGULATOR"/>
    <property type="match status" value="1"/>
</dbReference>
<accession>A0A554VKE5</accession>
<proteinExistence type="predicted"/>
<dbReference type="EMBL" id="VLNR01000022">
    <property type="protein sequence ID" value="TSE08498.1"/>
    <property type="molecule type" value="Genomic_DNA"/>
</dbReference>
<keyword evidence="1" id="KW-0805">Transcription regulation</keyword>
<dbReference type="PROSITE" id="PS01124">
    <property type="entry name" value="HTH_ARAC_FAMILY_2"/>
    <property type="match status" value="1"/>
</dbReference>
<protein>
    <submittedName>
        <fullName evidence="5">Helix-turn-helix domain-containing protein</fullName>
    </submittedName>
</protein>
<dbReference type="GO" id="GO:0003700">
    <property type="term" value="F:DNA-binding transcription factor activity"/>
    <property type="evidence" value="ECO:0007669"/>
    <property type="project" value="InterPro"/>
</dbReference>
<keyword evidence="3" id="KW-0804">Transcription</keyword>
<dbReference type="SUPFAM" id="SSF46689">
    <property type="entry name" value="Homeodomain-like"/>
    <property type="match status" value="1"/>
</dbReference>
<dbReference type="InterPro" id="IPR018060">
    <property type="entry name" value="HTH_AraC"/>
</dbReference>
<dbReference type="Gene3D" id="1.10.10.60">
    <property type="entry name" value="Homeodomain-like"/>
    <property type="match status" value="1"/>
</dbReference>
<evidence type="ECO:0000313" key="6">
    <source>
        <dbReference type="Proteomes" id="UP000318833"/>
    </source>
</evidence>
<dbReference type="Pfam" id="PF12833">
    <property type="entry name" value="HTH_18"/>
    <property type="match status" value="1"/>
</dbReference>
<name>A0A554VKE5_9FLAO</name>
<comment type="caution">
    <text evidence="5">The sequence shown here is derived from an EMBL/GenBank/DDBJ whole genome shotgun (WGS) entry which is preliminary data.</text>
</comment>
<dbReference type="AlphaFoldDB" id="A0A554VKE5"/>
<dbReference type="GO" id="GO:0043565">
    <property type="term" value="F:sequence-specific DNA binding"/>
    <property type="evidence" value="ECO:0007669"/>
    <property type="project" value="InterPro"/>
</dbReference>
<organism evidence="5 6">
    <name type="scientific">Aquimarina algiphila</name>
    <dbReference type="NCBI Taxonomy" id="2047982"/>
    <lineage>
        <taxon>Bacteria</taxon>
        <taxon>Pseudomonadati</taxon>
        <taxon>Bacteroidota</taxon>
        <taxon>Flavobacteriia</taxon>
        <taxon>Flavobacteriales</taxon>
        <taxon>Flavobacteriaceae</taxon>
        <taxon>Aquimarina</taxon>
    </lineage>
</organism>
<evidence type="ECO:0000256" key="3">
    <source>
        <dbReference type="ARBA" id="ARBA00023163"/>
    </source>
</evidence>
<gene>
    <name evidence="5" type="ORF">FOF46_12055</name>
</gene>
<feature type="domain" description="HTH araC/xylS-type" evidence="4">
    <location>
        <begin position="189"/>
        <end position="299"/>
    </location>
</feature>
<evidence type="ECO:0000256" key="2">
    <source>
        <dbReference type="ARBA" id="ARBA00023125"/>
    </source>
</evidence>
<dbReference type="SMART" id="SM00342">
    <property type="entry name" value="HTH_ARAC"/>
    <property type="match status" value="1"/>
</dbReference>
<dbReference type="Proteomes" id="UP000318833">
    <property type="component" value="Unassembled WGS sequence"/>
</dbReference>
<dbReference type="RefSeq" id="WP_143916620.1">
    <property type="nucleotide sequence ID" value="NZ_CANMIK010000024.1"/>
</dbReference>
<reference evidence="5 6" key="1">
    <citation type="submission" date="2019-07" db="EMBL/GenBank/DDBJ databases">
        <title>The draft genome sequence of Aquimarina algiphila M91.</title>
        <authorList>
            <person name="Meng X."/>
        </authorList>
    </citation>
    <scope>NUCLEOTIDE SEQUENCE [LARGE SCALE GENOMIC DNA]</scope>
    <source>
        <strain evidence="5 6">M91</strain>
    </source>
</reference>